<dbReference type="Gene3D" id="1.10.150.20">
    <property type="entry name" value="5' to 3' exonuclease, C-terminal subdomain"/>
    <property type="match status" value="1"/>
</dbReference>
<comment type="similarity">
    <text evidence="1">Belongs to the DNA polymerase type-Y family.</text>
</comment>
<dbReference type="SUPFAM" id="SSF100879">
    <property type="entry name" value="Lesion bypass DNA polymerase (Y-family), little finger domain"/>
    <property type="match status" value="1"/>
</dbReference>
<evidence type="ECO:0000259" key="2">
    <source>
        <dbReference type="PROSITE" id="PS50173"/>
    </source>
</evidence>
<dbReference type="SUPFAM" id="SSF56672">
    <property type="entry name" value="DNA/RNA polymerases"/>
    <property type="match status" value="1"/>
</dbReference>
<protein>
    <submittedName>
        <fullName evidence="3">DNA polymerase IV</fullName>
    </submittedName>
</protein>
<dbReference type="EMBL" id="PFED01000014">
    <property type="protein sequence ID" value="PJE63285.1"/>
    <property type="molecule type" value="Genomic_DNA"/>
</dbReference>
<proteinExistence type="inferred from homology"/>
<feature type="non-terminal residue" evidence="3">
    <location>
        <position position="386"/>
    </location>
</feature>
<dbReference type="Gene3D" id="3.40.1170.60">
    <property type="match status" value="1"/>
</dbReference>
<sequence length="386" mass="43673">MTALQVHSWPSAIAHVDGNAFFASVMQAAHLHLQNKPVVIGKERGIVTAVSYEAKKYGITRGMRGFEIKRLCPAVLFLEGDYELFSLFSQRMFSILRQFSPVVEEYSVDEGFLDLFGMRAHLHMTYHEIAVEIQKTIHNQLGIPVSVGVSLTKSLAKLASGSKKPQGITLVAGRDIEQFLKDIPIENVWGIGPATASFLRKNNIRTAGSFAEKRVAQTLSKPYYAIWNELRGIVVHGLDTNKKITYQSIGKTHTFTTPSHNKTYVWAQLRHNIEEAFAKARKYHYCVKEMAIFIKTQGFQYRTKEIYFDTPQQYPLVQIKYIQKMFSSIYTPSLLYRASGCTLTKLISGRSIQGSLFTSDTLPKQHAKTLYNIIGKQNLTFGTSLW</sequence>
<dbReference type="Pfam" id="PF11798">
    <property type="entry name" value="IMS_HHH"/>
    <property type="match status" value="1"/>
</dbReference>
<dbReference type="CDD" id="cd03586">
    <property type="entry name" value="PolY_Pol_IV_kappa"/>
    <property type="match status" value="1"/>
</dbReference>
<dbReference type="GO" id="GO:0042276">
    <property type="term" value="P:error-prone translesion synthesis"/>
    <property type="evidence" value="ECO:0007669"/>
    <property type="project" value="TreeGrafter"/>
</dbReference>
<dbReference type="PANTHER" id="PTHR11076:SF34">
    <property type="entry name" value="PROTEIN UMUC"/>
    <property type="match status" value="1"/>
</dbReference>
<dbReference type="InterPro" id="IPR036775">
    <property type="entry name" value="DNA_pol_Y-fam_lit_finger_sf"/>
</dbReference>
<dbReference type="PANTHER" id="PTHR11076">
    <property type="entry name" value="DNA REPAIR POLYMERASE UMUC / TRANSFERASE FAMILY MEMBER"/>
    <property type="match status" value="1"/>
</dbReference>
<dbReference type="InterPro" id="IPR017961">
    <property type="entry name" value="DNA_pol_Y-fam_little_finger"/>
</dbReference>
<dbReference type="Pfam" id="PF11799">
    <property type="entry name" value="IMS_C"/>
    <property type="match status" value="1"/>
</dbReference>
<dbReference type="InterPro" id="IPR022880">
    <property type="entry name" value="DNApol_IV"/>
</dbReference>
<dbReference type="PROSITE" id="PS50173">
    <property type="entry name" value="UMUC"/>
    <property type="match status" value="1"/>
</dbReference>
<dbReference type="GO" id="GO:0005829">
    <property type="term" value="C:cytosol"/>
    <property type="evidence" value="ECO:0007669"/>
    <property type="project" value="TreeGrafter"/>
</dbReference>
<dbReference type="GO" id="GO:0003887">
    <property type="term" value="F:DNA-directed DNA polymerase activity"/>
    <property type="evidence" value="ECO:0007669"/>
    <property type="project" value="InterPro"/>
</dbReference>
<dbReference type="InterPro" id="IPR024728">
    <property type="entry name" value="PolY_HhH_motif"/>
</dbReference>
<gene>
    <name evidence="3" type="ORF">COU88_00365</name>
</gene>
<evidence type="ECO:0000313" key="4">
    <source>
        <dbReference type="Proteomes" id="UP000229554"/>
    </source>
</evidence>
<dbReference type="InterPro" id="IPR050116">
    <property type="entry name" value="DNA_polymerase-Y"/>
</dbReference>
<dbReference type="Gene3D" id="3.30.1490.100">
    <property type="entry name" value="DNA polymerase, Y-family, little finger domain"/>
    <property type="match status" value="1"/>
</dbReference>
<dbReference type="Gene3D" id="3.30.70.270">
    <property type="match status" value="1"/>
</dbReference>
<organism evidence="3 4">
    <name type="scientific">Candidatus Roizmanbacteria bacterium CG10_big_fil_rev_8_21_14_0_10_39_6</name>
    <dbReference type="NCBI Taxonomy" id="1974853"/>
    <lineage>
        <taxon>Bacteria</taxon>
        <taxon>Candidatus Roizmaniibacteriota</taxon>
    </lineage>
</organism>
<dbReference type="GO" id="GO:0003684">
    <property type="term" value="F:damaged DNA binding"/>
    <property type="evidence" value="ECO:0007669"/>
    <property type="project" value="InterPro"/>
</dbReference>
<reference evidence="4" key="1">
    <citation type="submission" date="2017-09" db="EMBL/GenBank/DDBJ databases">
        <title>Depth-based differentiation of microbial function through sediment-hosted aquifers and enrichment of novel symbionts in the deep terrestrial subsurface.</title>
        <authorList>
            <person name="Probst A.J."/>
            <person name="Ladd B."/>
            <person name="Jarett J.K."/>
            <person name="Geller-Mcgrath D.E."/>
            <person name="Sieber C.M.K."/>
            <person name="Emerson J.B."/>
            <person name="Anantharaman K."/>
            <person name="Thomas B.C."/>
            <person name="Malmstrom R."/>
            <person name="Stieglmeier M."/>
            <person name="Klingl A."/>
            <person name="Woyke T."/>
            <person name="Ryan C.M."/>
            <person name="Banfield J.F."/>
        </authorList>
    </citation>
    <scope>NUCLEOTIDE SEQUENCE [LARGE SCALE GENOMIC DNA]</scope>
</reference>
<evidence type="ECO:0000256" key="1">
    <source>
        <dbReference type="ARBA" id="ARBA00010945"/>
    </source>
</evidence>
<dbReference type="InterPro" id="IPR043128">
    <property type="entry name" value="Rev_trsase/Diguanyl_cyclase"/>
</dbReference>
<dbReference type="GO" id="GO:0006281">
    <property type="term" value="P:DNA repair"/>
    <property type="evidence" value="ECO:0007669"/>
    <property type="project" value="InterPro"/>
</dbReference>
<comment type="caution">
    <text evidence="3">The sequence shown here is derived from an EMBL/GenBank/DDBJ whole genome shotgun (WGS) entry which is preliminary data.</text>
</comment>
<dbReference type="Proteomes" id="UP000229554">
    <property type="component" value="Unassembled WGS sequence"/>
</dbReference>
<dbReference type="Pfam" id="PF00817">
    <property type="entry name" value="IMS"/>
    <property type="match status" value="1"/>
</dbReference>
<evidence type="ECO:0000313" key="3">
    <source>
        <dbReference type="EMBL" id="PJE63285.1"/>
    </source>
</evidence>
<name>A0A2M8KTM8_9BACT</name>
<accession>A0A2M8KTM8</accession>
<feature type="domain" description="UmuC" evidence="2">
    <location>
        <begin position="13"/>
        <end position="192"/>
    </location>
</feature>
<dbReference type="InterPro" id="IPR043502">
    <property type="entry name" value="DNA/RNA_pol_sf"/>
</dbReference>
<dbReference type="InterPro" id="IPR001126">
    <property type="entry name" value="UmuC"/>
</dbReference>
<dbReference type="AlphaFoldDB" id="A0A2M8KTM8"/>
<dbReference type="GO" id="GO:0009432">
    <property type="term" value="P:SOS response"/>
    <property type="evidence" value="ECO:0007669"/>
    <property type="project" value="TreeGrafter"/>
</dbReference>